<feature type="transmembrane region" description="Helical" evidence="1">
    <location>
        <begin position="148"/>
        <end position="166"/>
    </location>
</feature>
<reference evidence="2 3" key="2">
    <citation type="submission" date="2023-12" db="EMBL/GenBank/DDBJ databases">
        <title>Description of an unclassified Opitutus bacterium of Verrucomicrobiota.</title>
        <authorList>
            <person name="Zhang D.-F."/>
        </authorList>
    </citation>
    <scope>NUCLEOTIDE SEQUENCE [LARGE SCALE GENOMIC DNA]</scope>
    <source>
        <strain evidence="2 3">WL0086</strain>
    </source>
</reference>
<gene>
    <name evidence="2" type="ORF">K1X11_003140</name>
</gene>
<reference evidence="2 3" key="1">
    <citation type="submission" date="2021-08" db="EMBL/GenBank/DDBJ databases">
        <authorList>
            <person name="Zhang D."/>
            <person name="Zhang A."/>
            <person name="Wang L."/>
        </authorList>
    </citation>
    <scope>NUCLEOTIDE SEQUENCE [LARGE SCALE GENOMIC DNA]</scope>
    <source>
        <strain evidence="2 3">WL0086</strain>
    </source>
</reference>
<dbReference type="InterPro" id="IPR030191">
    <property type="entry name" value="CodB"/>
</dbReference>
<keyword evidence="1" id="KW-0472">Membrane</keyword>
<keyword evidence="3" id="KW-1185">Reference proteome</keyword>
<protein>
    <recommendedName>
        <fullName evidence="4">Cytosine permease</fullName>
    </recommendedName>
</protein>
<feature type="transmembrane region" description="Helical" evidence="1">
    <location>
        <begin position="253"/>
        <end position="278"/>
    </location>
</feature>
<feature type="transmembrane region" description="Helical" evidence="1">
    <location>
        <begin position="336"/>
        <end position="357"/>
    </location>
</feature>
<dbReference type="PANTHER" id="PTHR30569">
    <property type="entry name" value="CYTOSINE TRANSPORTER CODB"/>
    <property type="match status" value="1"/>
</dbReference>
<feature type="transmembrane region" description="Helical" evidence="1">
    <location>
        <begin position="427"/>
        <end position="445"/>
    </location>
</feature>
<name>A0ABZ1CA52_9BACT</name>
<sequence length="463" mass="48967">MAAEPTTPDVVEYEREPVPAHAQKGPRSFWGMYAGEHTAGTEFMIGPLFIAWGVGAKDLLLGLLVGNLVAVLFWRFLTAEIATGLRETLYFKLEKICGRSLVSIYNVANGILFCFLAGAMVTVSATAVGVPFPGLEMPSFGDLLPSSFAFAAVCIVVGAVMTAVAIRGYGVVARVGALAAPWMFLIFVACGVVTLKRLGSADIMALMEPAPGTDRAIGFWGVAFFSAFCNAAMHIGMSDLSVLRYARKPSSGWAAAAGMYLGHYVAWVCAALLLVYWTRARGADPASGVPAGIMVYDAVGWAGTICVIIAGWTTANPTIYRAGLAFQGALPRVSRAHATLLAGAVCTVAGVFPAFAMQLIDFVGIYGTILAPVGAVIVVDYFLAKRWGVQTDPAVARGTRFNTDVLIAWLLPVGIGLWLHFGQGVQAHFLPLPCWIACGLIYAFLTKRHASSATNVPTAATNL</sequence>
<dbReference type="PANTHER" id="PTHR30569:SF0">
    <property type="entry name" value="CYTOSINE PERMEASE"/>
    <property type="match status" value="1"/>
</dbReference>
<evidence type="ECO:0000313" key="3">
    <source>
        <dbReference type="Proteomes" id="UP000738431"/>
    </source>
</evidence>
<feature type="transmembrane region" description="Helical" evidence="1">
    <location>
        <begin position="104"/>
        <end position="128"/>
    </location>
</feature>
<organism evidence="2 3">
    <name type="scientific">Actomonas aquatica</name>
    <dbReference type="NCBI Taxonomy" id="2866162"/>
    <lineage>
        <taxon>Bacteria</taxon>
        <taxon>Pseudomonadati</taxon>
        <taxon>Verrucomicrobiota</taxon>
        <taxon>Opitutia</taxon>
        <taxon>Opitutales</taxon>
        <taxon>Opitutaceae</taxon>
        <taxon>Actomonas</taxon>
    </lineage>
</organism>
<evidence type="ECO:0000313" key="2">
    <source>
        <dbReference type="EMBL" id="WRQ88383.1"/>
    </source>
</evidence>
<evidence type="ECO:0000256" key="1">
    <source>
        <dbReference type="SAM" id="Phobius"/>
    </source>
</evidence>
<feature type="transmembrane region" description="Helical" evidence="1">
    <location>
        <begin position="215"/>
        <end position="233"/>
    </location>
</feature>
<keyword evidence="1" id="KW-1133">Transmembrane helix</keyword>
<keyword evidence="1" id="KW-0812">Transmembrane</keyword>
<proteinExistence type="predicted"/>
<dbReference type="Proteomes" id="UP000738431">
    <property type="component" value="Chromosome"/>
</dbReference>
<evidence type="ECO:0008006" key="4">
    <source>
        <dbReference type="Google" id="ProtNLM"/>
    </source>
</evidence>
<dbReference type="RefSeq" id="WP_221032497.1">
    <property type="nucleotide sequence ID" value="NZ_CP139781.1"/>
</dbReference>
<feature type="transmembrane region" description="Helical" evidence="1">
    <location>
        <begin position="363"/>
        <end position="384"/>
    </location>
</feature>
<dbReference type="EMBL" id="CP139781">
    <property type="protein sequence ID" value="WRQ88383.1"/>
    <property type="molecule type" value="Genomic_DNA"/>
</dbReference>
<feature type="transmembrane region" description="Helical" evidence="1">
    <location>
        <begin position="298"/>
        <end position="315"/>
    </location>
</feature>
<feature type="transmembrane region" description="Helical" evidence="1">
    <location>
        <begin position="178"/>
        <end position="195"/>
    </location>
</feature>
<feature type="transmembrane region" description="Helical" evidence="1">
    <location>
        <begin position="405"/>
        <end position="421"/>
    </location>
</feature>
<feature type="transmembrane region" description="Helical" evidence="1">
    <location>
        <begin position="59"/>
        <end position="83"/>
    </location>
</feature>
<dbReference type="Gene3D" id="1.10.4160.10">
    <property type="entry name" value="Hydantoin permease"/>
    <property type="match status" value="1"/>
</dbReference>
<accession>A0ABZ1CA52</accession>